<evidence type="ECO:0000313" key="2">
    <source>
        <dbReference type="EMBL" id="KAH9324054.1"/>
    </source>
</evidence>
<dbReference type="GO" id="GO:0016567">
    <property type="term" value="P:protein ubiquitination"/>
    <property type="evidence" value="ECO:0007669"/>
    <property type="project" value="InterPro"/>
</dbReference>
<dbReference type="EMBL" id="JAHRHJ020000002">
    <property type="protein sequence ID" value="KAH9324054.1"/>
    <property type="molecule type" value="Genomic_DNA"/>
</dbReference>
<organism evidence="2 3">
    <name type="scientific">Taxus chinensis</name>
    <name type="common">Chinese yew</name>
    <name type="synonym">Taxus wallichiana var. chinensis</name>
    <dbReference type="NCBI Taxonomy" id="29808"/>
    <lineage>
        <taxon>Eukaryota</taxon>
        <taxon>Viridiplantae</taxon>
        <taxon>Streptophyta</taxon>
        <taxon>Embryophyta</taxon>
        <taxon>Tracheophyta</taxon>
        <taxon>Spermatophyta</taxon>
        <taxon>Pinopsida</taxon>
        <taxon>Pinidae</taxon>
        <taxon>Conifers II</taxon>
        <taxon>Cupressales</taxon>
        <taxon>Taxaceae</taxon>
        <taxon>Taxus</taxon>
    </lineage>
</organism>
<feature type="non-terminal residue" evidence="2">
    <location>
        <position position="113"/>
    </location>
</feature>
<accession>A0AA38GHT8</accession>
<proteinExistence type="predicted"/>
<keyword evidence="3" id="KW-1185">Reference proteome</keyword>
<evidence type="ECO:0000313" key="3">
    <source>
        <dbReference type="Proteomes" id="UP000824469"/>
    </source>
</evidence>
<dbReference type="AlphaFoldDB" id="A0AA38GHT8"/>
<sequence>VFIEREGKVEGEGKMEGEWLSYGKETWQFATEEGIMTEEFDNERSNPVEIFGKIARVLGDLRDFKFGQVKRSSFGGAGEAPTALDSVALVLEHFLCPISSEIMRDTIMLATSQ</sequence>
<feature type="domain" description="U-box" evidence="1">
    <location>
        <begin position="89"/>
        <end position="113"/>
    </location>
</feature>
<evidence type="ECO:0000259" key="1">
    <source>
        <dbReference type="PROSITE" id="PS51698"/>
    </source>
</evidence>
<feature type="non-terminal residue" evidence="2">
    <location>
        <position position="1"/>
    </location>
</feature>
<dbReference type="PROSITE" id="PS51698">
    <property type="entry name" value="U_BOX"/>
    <property type="match status" value="1"/>
</dbReference>
<name>A0AA38GHT8_TAXCH</name>
<protein>
    <recommendedName>
        <fullName evidence="1">U-box domain-containing protein</fullName>
    </recommendedName>
</protein>
<comment type="caution">
    <text evidence="2">The sequence shown here is derived from an EMBL/GenBank/DDBJ whole genome shotgun (WGS) entry which is preliminary data.</text>
</comment>
<gene>
    <name evidence="2" type="ORF">KI387_004232</name>
</gene>
<dbReference type="GO" id="GO:0004842">
    <property type="term" value="F:ubiquitin-protein transferase activity"/>
    <property type="evidence" value="ECO:0007669"/>
    <property type="project" value="InterPro"/>
</dbReference>
<dbReference type="Proteomes" id="UP000824469">
    <property type="component" value="Unassembled WGS sequence"/>
</dbReference>
<reference evidence="2 3" key="1">
    <citation type="journal article" date="2021" name="Nat. Plants">
        <title>The Taxus genome provides insights into paclitaxel biosynthesis.</title>
        <authorList>
            <person name="Xiong X."/>
            <person name="Gou J."/>
            <person name="Liao Q."/>
            <person name="Li Y."/>
            <person name="Zhou Q."/>
            <person name="Bi G."/>
            <person name="Li C."/>
            <person name="Du R."/>
            <person name="Wang X."/>
            <person name="Sun T."/>
            <person name="Guo L."/>
            <person name="Liang H."/>
            <person name="Lu P."/>
            <person name="Wu Y."/>
            <person name="Zhang Z."/>
            <person name="Ro D.K."/>
            <person name="Shang Y."/>
            <person name="Huang S."/>
            <person name="Yan J."/>
        </authorList>
    </citation>
    <scope>NUCLEOTIDE SEQUENCE [LARGE SCALE GENOMIC DNA]</scope>
    <source>
        <strain evidence="2">Ta-2019</strain>
    </source>
</reference>
<dbReference type="InterPro" id="IPR003613">
    <property type="entry name" value="Ubox_domain"/>
</dbReference>